<evidence type="ECO:0000313" key="2">
    <source>
        <dbReference type="EMBL" id="GAC69345.1"/>
    </source>
</evidence>
<gene>
    <name evidence="2" type="ORF">GS4_23_01420</name>
</gene>
<dbReference type="STRING" id="1223545.GS4_23_01420"/>
<organism evidence="2 3">
    <name type="scientific">Gordonia soli NBRC 108243</name>
    <dbReference type="NCBI Taxonomy" id="1223545"/>
    <lineage>
        <taxon>Bacteria</taxon>
        <taxon>Bacillati</taxon>
        <taxon>Actinomycetota</taxon>
        <taxon>Actinomycetes</taxon>
        <taxon>Mycobacteriales</taxon>
        <taxon>Gordoniaceae</taxon>
        <taxon>Gordonia</taxon>
    </lineage>
</organism>
<name>M0QL27_9ACTN</name>
<dbReference type="EMBL" id="BANX01000023">
    <property type="protein sequence ID" value="GAC69345.1"/>
    <property type="molecule type" value="Genomic_DNA"/>
</dbReference>
<feature type="region of interest" description="Disordered" evidence="1">
    <location>
        <begin position="153"/>
        <end position="182"/>
    </location>
</feature>
<evidence type="ECO:0000313" key="3">
    <source>
        <dbReference type="Proteomes" id="UP000011666"/>
    </source>
</evidence>
<evidence type="ECO:0008006" key="4">
    <source>
        <dbReference type="Google" id="ProtNLM"/>
    </source>
</evidence>
<dbReference type="OrthoDB" id="4561431at2"/>
<sequence>MNDSRWRADVLGTVTAQQVSVFCEMWGQPWMPYPLEALARRVSTESLQRRRIDIRNRFESFPPLVFEEWARTSILPDLRVEAMVIDVNPAGDNQSGLLINAVRRNDFGFLATQRYDESADESSDITVRQMQAVDLGRAIVDVLPKVAVSKPLADVNPPSVDPRSRSVLDDTPSPPPWRSPLDGARGLHSGFLQVRDGRDAERHLDVGVPRLLWADFAEHGRYVLTGQGMTAVDDAELKRLIDAMIGERVQAIRQRRGG</sequence>
<dbReference type="eggNOG" id="ENOG5032P3R">
    <property type="taxonomic scope" value="Bacteria"/>
</dbReference>
<dbReference type="AlphaFoldDB" id="M0QL27"/>
<reference evidence="2 3" key="1">
    <citation type="submission" date="2013-01" db="EMBL/GenBank/DDBJ databases">
        <title>Whole genome shotgun sequence of Gordonia soli NBRC 108243.</title>
        <authorList>
            <person name="Isaki-Nakamura S."/>
            <person name="Hosoyama A."/>
            <person name="Tsuchikane K."/>
            <person name="Ando Y."/>
            <person name="Baba S."/>
            <person name="Ohji S."/>
            <person name="Hamada M."/>
            <person name="Tamura T."/>
            <person name="Yamazoe A."/>
            <person name="Yamazaki S."/>
            <person name="Fujita N."/>
        </authorList>
    </citation>
    <scope>NUCLEOTIDE SEQUENCE [LARGE SCALE GENOMIC DNA]</scope>
    <source>
        <strain evidence="2 3">NBRC 108243</strain>
    </source>
</reference>
<proteinExistence type="predicted"/>
<evidence type="ECO:0000256" key="1">
    <source>
        <dbReference type="SAM" id="MobiDB-lite"/>
    </source>
</evidence>
<keyword evidence="3" id="KW-1185">Reference proteome</keyword>
<dbReference type="RefSeq" id="WP_007622320.1">
    <property type="nucleotide sequence ID" value="NZ_BANX01000023.1"/>
</dbReference>
<protein>
    <recommendedName>
        <fullName evidence="4">ESX secretion-associated protein EspG</fullName>
    </recommendedName>
</protein>
<comment type="caution">
    <text evidence="2">The sequence shown here is derived from an EMBL/GenBank/DDBJ whole genome shotgun (WGS) entry which is preliminary data.</text>
</comment>
<accession>M0QL27</accession>
<dbReference type="Proteomes" id="UP000011666">
    <property type="component" value="Unassembled WGS sequence"/>
</dbReference>